<dbReference type="InterPro" id="IPR005841">
    <property type="entry name" value="Alpha-D-phosphohexomutase_SF"/>
</dbReference>
<dbReference type="Pfam" id="PF02878">
    <property type="entry name" value="PGM_PMM_I"/>
    <property type="match status" value="1"/>
</dbReference>
<dbReference type="InterPro" id="IPR005846">
    <property type="entry name" value="A-D-PHexomutase_a/b/a-III"/>
</dbReference>
<dbReference type="FunFam" id="3.40.120.10:FF:000035">
    <property type="entry name" value="Pgm3p"/>
    <property type="match status" value="1"/>
</dbReference>
<dbReference type="InterPro" id="IPR016055">
    <property type="entry name" value="A-D-PHexomutase_a/b/a-I/II/III"/>
</dbReference>
<dbReference type="InterPro" id="IPR016066">
    <property type="entry name" value="A-D-PHexomutase_CS"/>
</dbReference>
<dbReference type="InterPro" id="IPR005844">
    <property type="entry name" value="A-D-PHexomutase_a/b/a-I"/>
</dbReference>
<dbReference type="CDD" id="cd05799">
    <property type="entry name" value="PGM2"/>
    <property type="match status" value="1"/>
</dbReference>
<dbReference type="AlphaFoldDB" id="A0A4P9ZW83"/>
<feature type="domain" description="Alpha-D-phosphohexomutase alpha/beta/alpha" evidence="12">
    <location>
        <begin position="6"/>
        <end position="129"/>
    </location>
</feature>
<dbReference type="STRING" id="215637.A0A4P9ZW83"/>
<protein>
    <submittedName>
        <fullName evidence="15">Phosphoglucomutase/phosphomannomutase</fullName>
    </submittedName>
</protein>
<dbReference type="InterPro" id="IPR005845">
    <property type="entry name" value="A-D-PHexomutase_a/b/a-II"/>
</dbReference>
<evidence type="ECO:0000313" key="16">
    <source>
        <dbReference type="Proteomes" id="UP000268162"/>
    </source>
</evidence>
<organism evidence="15 16">
    <name type="scientific">Dimargaris cristalligena</name>
    <dbReference type="NCBI Taxonomy" id="215637"/>
    <lineage>
        <taxon>Eukaryota</taxon>
        <taxon>Fungi</taxon>
        <taxon>Fungi incertae sedis</taxon>
        <taxon>Zoopagomycota</taxon>
        <taxon>Kickxellomycotina</taxon>
        <taxon>Dimargaritomycetes</taxon>
        <taxon>Dimargaritales</taxon>
        <taxon>Dimargaritaceae</taxon>
        <taxon>Dimargaris</taxon>
    </lineage>
</organism>
<keyword evidence="16" id="KW-1185">Reference proteome</keyword>
<keyword evidence="8 11" id="KW-0460">Magnesium</keyword>
<evidence type="ECO:0000256" key="2">
    <source>
        <dbReference type="ARBA" id="ARBA00004496"/>
    </source>
</evidence>
<feature type="domain" description="Alpha-D-phosphohexomutase alpha/beta/alpha" evidence="14">
    <location>
        <begin position="271"/>
        <end position="397"/>
    </location>
</feature>
<evidence type="ECO:0000256" key="4">
    <source>
        <dbReference type="ARBA" id="ARBA00022490"/>
    </source>
</evidence>
<dbReference type="GO" id="GO:0006006">
    <property type="term" value="P:glucose metabolic process"/>
    <property type="evidence" value="ECO:0007669"/>
    <property type="project" value="UniProtKB-KW"/>
</dbReference>
<proteinExistence type="inferred from homology"/>
<evidence type="ECO:0000259" key="12">
    <source>
        <dbReference type="Pfam" id="PF02878"/>
    </source>
</evidence>
<name>A0A4P9ZW83_9FUNG</name>
<comment type="subcellular location">
    <subcellularLocation>
        <location evidence="2">Cytoplasm</location>
    </subcellularLocation>
</comment>
<dbReference type="PROSITE" id="PS00710">
    <property type="entry name" value="PGM_PMM"/>
    <property type="match status" value="1"/>
</dbReference>
<dbReference type="Proteomes" id="UP000268162">
    <property type="component" value="Unassembled WGS sequence"/>
</dbReference>
<evidence type="ECO:0000256" key="5">
    <source>
        <dbReference type="ARBA" id="ARBA00022526"/>
    </source>
</evidence>
<evidence type="ECO:0000256" key="6">
    <source>
        <dbReference type="ARBA" id="ARBA00022553"/>
    </source>
</evidence>
<evidence type="ECO:0000256" key="9">
    <source>
        <dbReference type="ARBA" id="ARBA00023235"/>
    </source>
</evidence>
<keyword evidence="4" id="KW-0963">Cytoplasm</keyword>
<dbReference type="GO" id="GO:0000287">
    <property type="term" value="F:magnesium ion binding"/>
    <property type="evidence" value="ECO:0007669"/>
    <property type="project" value="InterPro"/>
</dbReference>
<keyword evidence="6" id="KW-0597">Phosphoprotein</keyword>
<reference evidence="16" key="1">
    <citation type="journal article" date="2018" name="Nat. Microbiol.">
        <title>Leveraging single-cell genomics to expand the fungal tree of life.</title>
        <authorList>
            <person name="Ahrendt S.R."/>
            <person name="Quandt C.A."/>
            <person name="Ciobanu D."/>
            <person name="Clum A."/>
            <person name="Salamov A."/>
            <person name="Andreopoulos B."/>
            <person name="Cheng J.F."/>
            <person name="Woyke T."/>
            <person name="Pelin A."/>
            <person name="Henrissat B."/>
            <person name="Reynolds N.K."/>
            <person name="Benny G.L."/>
            <person name="Smith M.E."/>
            <person name="James T.Y."/>
            <person name="Grigoriev I.V."/>
        </authorList>
    </citation>
    <scope>NUCLEOTIDE SEQUENCE [LARGE SCALE GENOMIC DNA]</scope>
    <source>
        <strain evidence="16">RSA 468</strain>
    </source>
</reference>
<dbReference type="InterPro" id="IPR036900">
    <property type="entry name" value="A-D-PHexomutase_C_sf"/>
</dbReference>
<dbReference type="GO" id="GO:0008973">
    <property type="term" value="F:phosphopentomutase activity"/>
    <property type="evidence" value="ECO:0007669"/>
    <property type="project" value="TreeGrafter"/>
</dbReference>
<evidence type="ECO:0000256" key="11">
    <source>
        <dbReference type="RuleBase" id="RU004326"/>
    </source>
</evidence>
<gene>
    <name evidence="15" type="ORF">BJ085DRAFT_16665</name>
</gene>
<evidence type="ECO:0000256" key="8">
    <source>
        <dbReference type="ARBA" id="ARBA00022842"/>
    </source>
</evidence>
<dbReference type="GO" id="GO:0006166">
    <property type="term" value="P:purine ribonucleoside salvage"/>
    <property type="evidence" value="ECO:0007669"/>
    <property type="project" value="TreeGrafter"/>
</dbReference>
<evidence type="ECO:0000259" key="13">
    <source>
        <dbReference type="Pfam" id="PF02879"/>
    </source>
</evidence>
<dbReference type="GO" id="GO:0005737">
    <property type="term" value="C:cytoplasm"/>
    <property type="evidence" value="ECO:0007669"/>
    <property type="project" value="UniProtKB-SubCell"/>
</dbReference>
<evidence type="ECO:0000313" key="15">
    <source>
        <dbReference type="EMBL" id="RKP37895.1"/>
    </source>
</evidence>
<dbReference type="PRINTS" id="PR00509">
    <property type="entry name" value="PGMPMM"/>
</dbReference>
<dbReference type="SUPFAM" id="SSF53738">
    <property type="entry name" value="Phosphoglucomutase, first 3 domains"/>
    <property type="match status" value="3"/>
</dbReference>
<comment type="cofactor">
    <cofactor evidence="1">
        <name>Mg(2+)</name>
        <dbReference type="ChEBI" id="CHEBI:18420"/>
    </cofactor>
</comment>
<keyword evidence="10" id="KW-0119">Carbohydrate metabolism</keyword>
<evidence type="ECO:0000256" key="1">
    <source>
        <dbReference type="ARBA" id="ARBA00001946"/>
    </source>
</evidence>
<evidence type="ECO:0000256" key="10">
    <source>
        <dbReference type="ARBA" id="ARBA00023277"/>
    </source>
</evidence>
<sequence length="550" mass="60502">MEAGFSRMNELTVTQASQGLCQYVQATVPDAVARGVVIGHDHRHHSRAFAECTATAFLRQGFRVHFHEVLVHTPLVPFAVKQLGAACGVMITASHNPKADNGYKVYWANASQIIPPHDSGIAQAIAANQAPWGPRLSRDEIIHHARCQVISRSMTEAYFKQVATLASHLEANPTTSLRFVYTPMHGVGTPYAEQAFAAFNLPPFVTVPEQASPDPDFPTVKFPNPEEKGALDLAMATASSHQIRLVLANDPDADRFALAECQPNGEWIVFTGDQIGTMLAHYVVTQTKATNPVSKPLAILNSTVSSKMLAALARKEGIHYEDTLTGFKWLGNRALALDEEGYNAIFAYEEALGYMMGSVVPDKDGVTALALMAEMACQLHEQNLTISQHMEQLYERYGYFVSGNGYYVCHNPAVIKKAFAAIRFGETERSVDRFYFQVREGEPALRYPKQLGLARVVGIRDLTYGFECPNLDLLTTLEGVDTTPKLPTSAGSEMITFTFDNQCTLTLRTSGTEPKIKYYLEGSGTSRDAVQACVDEMRGLIPIELLRLDT</sequence>
<dbReference type="EMBL" id="ML002433">
    <property type="protein sequence ID" value="RKP37895.1"/>
    <property type="molecule type" value="Genomic_DNA"/>
</dbReference>
<keyword evidence="5" id="KW-0313">Glucose metabolism</keyword>
<dbReference type="Gene3D" id="3.30.310.50">
    <property type="entry name" value="Alpha-D-phosphohexomutase, C-terminal domain"/>
    <property type="match status" value="1"/>
</dbReference>
<evidence type="ECO:0000256" key="7">
    <source>
        <dbReference type="ARBA" id="ARBA00022723"/>
    </source>
</evidence>
<feature type="domain" description="Alpha-D-phosphohexomutase alpha/beta/alpha" evidence="13">
    <location>
        <begin position="157"/>
        <end position="259"/>
    </location>
</feature>
<dbReference type="SUPFAM" id="SSF55957">
    <property type="entry name" value="Phosphoglucomutase, C-terminal domain"/>
    <property type="match status" value="1"/>
</dbReference>
<keyword evidence="7 11" id="KW-0479">Metal-binding</keyword>
<keyword evidence="9" id="KW-0413">Isomerase</keyword>
<dbReference type="PANTHER" id="PTHR45745">
    <property type="entry name" value="PHOSPHOMANNOMUTASE 45A"/>
    <property type="match status" value="1"/>
</dbReference>
<evidence type="ECO:0000256" key="3">
    <source>
        <dbReference type="ARBA" id="ARBA00010231"/>
    </source>
</evidence>
<dbReference type="Pfam" id="PF02880">
    <property type="entry name" value="PGM_PMM_III"/>
    <property type="match status" value="1"/>
</dbReference>
<dbReference type="GO" id="GO:0005634">
    <property type="term" value="C:nucleus"/>
    <property type="evidence" value="ECO:0007669"/>
    <property type="project" value="TreeGrafter"/>
</dbReference>
<dbReference type="Pfam" id="PF02879">
    <property type="entry name" value="PGM_PMM_II"/>
    <property type="match status" value="1"/>
</dbReference>
<dbReference type="Gene3D" id="3.40.120.10">
    <property type="entry name" value="Alpha-D-Glucose-1,6-Bisphosphate, subunit A, domain 3"/>
    <property type="match status" value="3"/>
</dbReference>
<accession>A0A4P9ZW83</accession>
<dbReference type="PANTHER" id="PTHR45745:SF1">
    <property type="entry name" value="PHOSPHOGLUCOMUTASE 2B-RELATED"/>
    <property type="match status" value="1"/>
</dbReference>
<comment type="similarity">
    <text evidence="3 11">Belongs to the phosphohexose mutase family.</text>
</comment>
<evidence type="ECO:0000259" key="14">
    <source>
        <dbReference type="Pfam" id="PF02880"/>
    </source>
</evidence>